<dbReference type="RefSeq" id="WP_349244626.1">
    <property type="nucleotide sequence ID" value="NZ_JASCXX010000009.1"/>
</dbReference>
<dbReference type="SUPFAM" id="SSF51316">
    <property type="entry name" value="Mss4-like"/>
    <property type="match status" value="1"/>
</dbReference>
<evidence type="ECO:0000256" key="3">
    <source>
        <dbReference type="ARBA" id="ARBA00022833"/>
    </source>
</evidence>
<evidence type="ECO:0000313" key="7">
    <source>
        <dbReference type="Proteomes" id="UP001431776"/>
    </source>
</evidence>
<dbReference type="PANTHER" id="PTHR33337">
    <property type="entry name" value="GFA DOMAIN-CONTAINING PROTEIN"/>
    <property type="match status" value="1"/>
</dbReference>
<dbReference type="GO" id="GO:0016846">
    <property type="term" value="F:carbon-sulfur lyase activity"/>
    <property type="evidence" value="ECO:0007669"/>
    <property type="project" value="InterPro"/>
</dbReference>
<dbReference type="InterPro" id="IPR006913">
    <property type="entry name" value="CENP-V/GFA"/>
</dbReference>
<dbReference type="GO" id="GO:0046872">
    <property type="term" value="F:metal ion binding"/>
    <property type="evidence" value="ECO:0007669"/>
    <property type="project" value="UniProtKB-KW"/>
</dbReference>
<dbReference type="EMBL" id="JASCXX010000009">
    <property type="protein sequence ID" value="MDI6449219.1"/>
    <property type="molecule type" value="Genomic_DNA"/>
</dbReference>
<gene>
    <name evidence="6" type="ORF">QJ522_09210</name>
</gene>
<keyword evidence="3" id="KW-0862">Zinc</keyword>
<accession>A0AAW6TY99</accession>
<keyword evidence="7" id="KW-1185">Reference proteome</keyword>
<evidence type="ECO:0000259" key="5">
    <source>
        <dbReference type="PROSITE" id="PS51891"/>
    </source>
</evidence>
<dbReference type="InterPro" id="IPR011057">
    <property type="entry name" value="Mss4-like_sf"/>
</dbReference>
<feature type="domain" description="CENP-V/GFA" evidence="5">
    <location>
        <begin position="5"/>
        <end position="116"/>
    </location>
</feature>
<dbReference type="AlphaFoldDB" id="A0AAW6TY99"/>
<evidence type="ECO:0000256" key="1">
    <source>
        <dbReference type="ARBA" id="ARBA00005495"/>
    </source>
</evidence>
<evidence type="ECO:0000256" key="2">
    <source>
        <dbReference type="ARBA" id="ARBA00022723"/>
    </source>
</evidence>
<dbReference type="Proteomes" id="UP001431776">
    <property type="component" value="Unassembled WGS sequence"/>
</dbReference>
<keyword evidence="4" id="KW-0456">Lyase</keyword>
<dbReference type="Pfam" id="PF04828">
    <property type="entry name" value="GFA"/>
    <property type="match status" value="1"/>
</dbReference>
<dbReference type="PROSITE" id="PS51891">
    <property type="entry name" value="CENP_V_GFA"/>
    <property type="match status" value="1"/>
</dbReference>
<organism evidence="6 7">
    <name type="scientific">Anaerobaca lacustris</name>
    <dbReference type="NCBI Taxonomy" id="3044600"/>
    <lineage>
        <taxon>Bacteria</taxon>
        <taxon>Pseudomonadati</taxon>
        <taxon>Planctomycetota</taxon>
        <taxon>Phycisphaerae</taxon>
        <taxon>Sedimentisphaerales</taxon>
        <taxon>Anaerobacaceae</taxon>
        <taxon>Anaerobaca</taxon>
    </lineage>
</organism>
<reference evidence="6" key="1">
    <citation type="submission" date="2023-05" db="EMBL/GenBank/DDBJ databases">
        <title>Anaerotaeda fermentans gen. nov., sp. nov., a novel anaerobic planctomycete of the new family within the order Sedimentisphaerales isolated from Taman Peninsula, Russia.</title>
        <authorList>
            <person name="Khomyakova M.A."/>
            <person name="Merkel A.Y."/>
            <person name="Slobodkin A.I."/>
        </authorList>
    </citation>
    <scope>NUCLEOTIDE SEQUENCE</scope>
    <source>
        <strain evidence="6">M17dextr</strain>
    </source>
</reference>
<dbReference type="PANTHER" id="PTHR33337:SF40">
    <property type="entry name" value="CENP-V_GFA DOMAIN-CONTAINING PROTEIN-RELATED"/>
    <property type="match status" value="1"/>
</dbReference>
<proteinExistence type="inferred from homology"/>
<protein>
    <submittedName>
        <fullName evidence="6">GFA family protein</fullName>
    </submittedName>
</protein>
<name>A0AAW6TY99_9BACT</name>
<comment type="similarity">
    <text evidence="1">Belongs to the Gfa family.</text>
</comment>
<sequence>METILRGGCLCGAVRYECTGDPGDASYCHCDDCKRATGGPYTVGVLVRAADLRILSGQVKGHATVADSGRKITRQFCPECGSPLFTRAEKCPDLVFLKAGSLDEPQRVKPSCQTWTKRAVPWAYIDTSLRAFPESRPS</sequence>
<comment type="caution">
    <text evidence="6">The sequence shown here is derived from an EMBL/GenBank/DDBJ whole genome shotgun (WGS) entry which is preliminary data.</text>
</comment>
<evidence type="ECO:0000313" key="6">
    <source>
        <dbReference type="EMBL" id="MDI6449219.1"/>
    </source>
</evidence>
<dbReference type="Gene3D" id="3.90.1590.10">
    <property type="entry name" value="glutathione-dependent formaldehyde- activating enzyme (gfa)"/>
    <property type="match status" value="1"/>
</dbReference>
<evidence type="ECO:0000256" key="4">
    <source>
        <dbReference type="ARBA" id="ARBA00023239"/>
    </source>
</evidence>
<keyword evidence="2" id="KW-0479">Metal-binding</keyword>